<proteinExistence type="predicted"/>
<evidence type="ECO:0000313" key="3">
    <source>
        <dbReference type="Proteomes" id="UP001432027"/>
    </source>
</evidence>
<dbReference type="EMBL" id="BTSX01000004">
    <property type="protein sequence ID" value="GMS95592.1"/>
    <property type="molecule type" value="Genomic_DNA"/>
</dbReference>
<dbReference type="Proteomes" id="UP001432027">
    <property type="component" value="Unassembled WGS sequence"/>
</dbReference>
<reference evidence="2" key="1">
    <citation type="submission" date="2023-10" db="EMBL/GenBank/DDBJ databases">
        <title>Genome assembly of Pristionchus species.</title>
        <authorList>
            <person name="Yoshida K."/>
            <person name="Sommer R.J."/>
        </authorList>
    </citation>
    <scope>NUCLEOTIDE SEQUENCE</scope>
    <source>
        <strain evidence="2">RS0144</strain>
    </source>
</reference>
<keyword evidence="1" id="KW-0812">Transmembrane</keyword>
<name>A0AAV5TMK2_9BILA</name>
<keyword evidence="1" id="KW-0472">Membrane</keyword>
<dbReference type="AlphaFoldDB" id="A0AAV5TMK2"/>
<comment type="caution">
    <text evidence="2">The sequence shown here is derived from an EMBL/GenBank/DDBJ whole genome shotgun (WGS) entry which is preliminary data.</text>
</comment>
<sequence>LGILPLSSTTKQTNKSTNDEYIIPTTSVSLLLCCELLLFRFLRTHIFRELSFLFCTHPRRIIAVRLLHCLHVQRTLLSSLHLFLSGFRRLFSHSSILLSIVVSQFGHNSGQHLVSLRLILLSFDSSHLSLELGTK</sequence>
<gene>
    <name evidence="2" type="ORF">PENTCL1PPCAC_17767</name>
</gene>
<protein>
    <recommendedName>
        <fullName evidence="4">G protein-coupled receptor</fullName>
    </recommendedName>
</protein>
<evidence type="ECO:0000313" key="2">
    <source>
        <dbReference type="EMBL" id="GMS95592.1"/>
    </source>
</evidence>
<evidence type="ECO:0008006" key="4">
    <source>
        <dbReference type="Google" id="ProtNLM"/>
    </source>
</evidence>
<evidence type="ECO:0000256" key="1">
    <source>
        <dbReference type="SAM" id="Phobius"/>
    </source>
</evidence>
<accession>A0AAV5TMK2</accession>
<keyword evidence="3" id="KW-1185">Reference proteome</keyword>
<organism evidence="2 3">
    <name type="scientific">Pristionchus entomophagus</name>
    <dbReference type="NCBI Taxonomy" id="358040"/>
    <lineage>
        <taxon>Eukaryota</taxon>
        <taxon>Metazoa</taxon>
        <taxon>Ecdysozoa</taxon>
        <taxon>Nematoda</taxon>
        <taxon>Chromadorea</taxon>
        <taxon>Rhabditida</taxon>
        <taxon>Rhabditina</taxon>
        <taxon>Diplogasteromorpha</taxon>
        <taxon>Diplogasteroidea</taxon>
        <taxon>Neodiplogasteridae</taxon>
        <taxon>Pristionchus</taxon>
    </lineage>
</organism>
<keyword evidence="1" id="KW-1133">Transmembrane helix</keyword>
<feature type="non-terminal residue" evidence="2">
    <location>
        <position position="1"/>
    </location>
</feature>
<feature type="transmembrane region" description="Helical" evidence="1">
    <location>
        <begin position="21"/>
        <end position="42"/>
    </location>
</feature>